<protein>
    <recommendedName>
        <fullName evidence="4">Hap4 transcription factor heteromerisation domain-containing protein</fullName>
    </recommendedName>
</protein>
<evidence type="ECO:0000313" key="3">
    <source>
        <dbReference type="Proteomes" id="UP000006853"/>
    </source>
</evidence>
<name>F2QQB5_KOMPC</name>
<feature type="region of interest" description="Disordered" evidence="1">
    <location>
        <begin position="122"/>
        <end position="145"/>
    </location>
</feature>
<sequence>MTSSLNYSNENHRIKITTSKKWVLPPRPRASKKKVATTAPESLPAAASSATPRVNTPQQECSRRPPQPNHDILANAIKNNPLKQAIITINEENYYLKLKVIKLVAELKLMQSEVSTQMPMEQPALNPSDILNKGTPNGRKRPCTSECSITNKKPIQLAVQKEEQDNCKIDELLSSFFISESESGLSSNQLTTSKLEEYQDSLGNEDELIIPEDEHVRSQKSSDESLTPNSLISLTHSNSTIDDELDLNMVVSNSLPSTMSYDVDSKYPDLISLTKADEPVEFLQGIKPSSTLQVPSSSSSAEPALIDDFLDFNVNYDNYDLINNDENLQFDRFINV</sequence>
<accession>F2QQB5</accession>
<dbReference type="EMBL" id="FR839628">
    <property type="protein sequence ID" value="CCA37593.1"/>
    <property type="molecule type" value="Genomic_DNA"/>
</dbReference>
<dbReference type="AlphaFoldDB" id="F2QQB5"/>
<evidence type="ECO:0000256" key="1">
    <source>
        <dbReference type="SAM" id="MobiDB-lite"/>
    </source>
</evidence>
<dbReference type="HOGENOM" id="CLU_826693_0_0_1"/>
<feature type="compositionally biased region" description="Low complexity" evidence="1">
    <location>
        <begin position="36"/>
        <end position="52"/>
    </location>
</feature>
<reference evidence="2 3" key="3">
    <citation type="journal article" date="2016" name="FEMS Yeast Res.">
        <title>Curation of the genome annotation of Pichia pastoris (Komagataella phaffii) CBS7435 from gene level to protein function.</title>
        <authorList>
            <person name="Valli M."/>
            <person name="Tatto N.E."/>
            <person name="Peymann A."/>
            <person name="Gruber C."/>
            <person name="Landes N."/>
            <person name="Ekker H."/>
            <person name="Thallinger G.G."/>
            <person name="Mattanovich D."/>
            <person name="Gasser B."/>
            <person name="Graf A.B."/>
        </authorList>
    </citation>
    <scope>GENOME REANNOTATION</scope>
    <source>
        <strain evidence="2 3">ATCC 76273 / CBS 7435 / CECT 11047 / NRRL Y-11430 / Wegner 21-1</strain>
    </source>
</reference>
<feature type="region of interest" description="Disordered" evidence="1">
    <location>
        <begin position="18"/>
        <end position="69"/>
    </location>
</feature>
<evidence type="ECO:0000313" key="2">
    <source>
        <dbReference type="EMBL" id="CCA37593.1"/>
    </source>
</evidence>
<keyword evidence="3" id="KW-1185">Reference proteome</keyword>
<dbReference type="Proteomes" id="UP000006853">
    <property type="component" value="Chromosome 1"/>
</dbReference>
<reference key="2">
    <citation type="submission" date="2011-04" db="EMBL/GenBank/DDBJ databases">
        <title>High-quality genome sequence of Pichia pastoris CBS 7435.</title>
        <authorList>
            <person name="Kueberl A."/>
            <person name="Schneider J."/>
            <person name="Thallinger G.G."/>
            <person name="Anderl I."/>
            <person name="Wibberg D."/>
            <person name="Hajek T."/>
            <person name="Jaenicke S."/>
            <person name="Brinkrolf K."/>
            <person name="Goesmann A."/>
            <person name="Szczepanowski R."/>
            <person name="Puehler A."/>
            <person name="Schwab H."/>
            <person name="Glieder A."/>
            <person name="Pichler H."/>
        </authorList>
    </citation>
    <scope>NUCLEOTIDE SEQUENCE</scope>
    <source>
        <strain>CBS 7435</strain>
    </source>
</reference>
<reference evidence="2 3" key="1">
    <citation type="journal article" date="2011" name="J. Biotechnol.">
        <title>High-quality genome sequence of Pichia pastoris CBS7435.</title>
        <authorList>
            <person name="Kuberl A."/>
            <person name="Schneider J."/>
            <person name="Thallinger G.G."/>
            <person name="Anderl I."/>
            <person name="Wibberg D."/>
            <person name="Hajek T."/>
            <person name="Jaenicke S."/>
            <person name="Brinkrolf K."/>
            <person name="Goesmann A."/>
            <person name="Szczepanowski R."/>
            <person name="Puhler A."/>
            <person name="Schwab H."/>
            <person name="Glieder A."/>
            <person name="Pichler H."/>
        </authorList>
    </citation>
    <scope>NUCLEOTIDE SEQUENCE [LARGE SCALE GENOMIC DNA]</scope>
    <source>
        <strain evidence="3">ATCC 76273 / CBS 7435 / CECT 11047 / NRRL Y-11430 / Wegner 21-1</strain>
    </source>
</reference>
<evidence type="ECO:0008006" key="4">
    <source>
        <dbReference type="Google" id="ProtNLM"/>
    </source>
</evidence>
<proteinExistence type="predicted"/>
<organism evidence="2 3">
    <name type="scientific">Komagataella phaffii (strain ATCC 76273 / CBS 7435 / CECT 11047 / NRRL Y-11430 / Wegner 21-1)</name>
    <name type="common">Yeast</name>
    <name type="synonym">Pichia pastoris</name>
    <dbReference type="NCBI Taxonomy" id="981350"/>
    <lineage>
        <taxon>Eukaryota</taxon>
        <taxon>Fungi</taxon>
        <taxon>Dikarya</taxon>
        <taxon>Ascomycota</taxon>
        <taxon>Saccharomycotina</taxon>
        <taxon>Pichiomycetes</taxon>
        <taxon>Pichiales</taxon>
        <taxon>Pichiaceae</taxon>
        <taxon>Komagataella</taxon>
    </lineage>
</organism>
<gene>
    <name evidence="2" type="ordered locus">PP7435_Chr1-1480</name>
</gene>